<evidence type="ECO:0000256" key="11">
    <source>
        <dbReference type="SAM" id="SignalP"/>
    </source>
</evidence>
<dbReference type="InterPro" id="IPR024041">
    <property type="entry name" value="NH4_transpt_AmtB-like_dom"/>
</dbReference>
<evidence type="ECO:0000313" key="13">
    <source>
        <dbReference type="EMBL" id="ABE48704.1"/>
    </source>
</evidence>
<dbReference type="InterPro" id="IPR018047">
    <property type="entry name" value="Ammonium_transpt_CS"/>
</dbReference>
<keyword evidence="6 10" id="KW-1133">Transmembrane helix</keyword>
<evidence type="ECO:0000256" key="1">
    <source>
        <dbReference type="ARBA" id="ARBA00004651"/>
    </source>
</evidence>
<keyword evidence="4" id="KW-1003">Cell membrane</keyword>
<evidence type="ECO:0000256" key="7">
    <source>
        <dbReference type="ARBA" id="ARBA00023136"/>
    </source>
</evidence>
<feature type="transmembrane region" description="Helical" evidence="10">
    <location>
        <begin position="286"/>
        <end position="303"/>
    </location>
</feature>
<dbReference type="NCBIfam" id="TIGR00836">
    <property type="entry name" value="amt"/>
    <property type="match status" value="1"/>
</dbReference>
<dbReference type="AlphaFoldDB" id="Q1H483"/>
<dbReference type="RefSeq" id="WP_011478801.1">
    <property type="nucleotide sequence ID" value="NC_007947.1"/>
</dbReference>
<dbReference type="STRING" id="265072.Mfla_0434"/>
<comment type="similarity">
    <text evidence="2 10">Belongs to the ammonia transporter channel (TC 1.A.11.2) family.</text>
</comment>
<evidence type="ECO:0000313" key="14">
    <source>
        <dbReference type="Proteomes" id="UP000002440"/>
    </source>
</evidence>
<feature type="transmembrane region" description="Helical" evidence="10">
    <location>
        <begin position="38"/>
        <end position="60"/>
    </location>
</feature>
<proteinExistence type="inferred from homology"/>
<accession>Q1H483</accession>
<dbReference type="SUPFAM" id="SSF111352">
    <property type="entry name" value="Ammonium transporter"/>
    <property type="match status" value="1"/>
</dbReference>
<dbReference type="Proteomes" id="UP000002440">
    <property type="component" value="Chromosome"/>
</dbReference>
<dbReference type="InterPro" id="IPR001905">
    <property type="entry name" value="Ammonium_transpt"/>
</dbReference>
<keyword evidence="14" id="KW-1185">Reference proteome</keyword>
<dbReference type="PANTHER" id="PTHR43029">
    <property type="entry name" value="AMMONIUM TRANSPORTER MEP2"/>
    <property type="match status" value="1"/>
</dbReference>
<keyword evidence="5 10" id="KW-0812">Transmembrane</keyword>
<feature type="transmembrane region" description="Helical" evidence="10">
    <location>
        <begin position="309"/>
        <end position="328"/>
    </location>
</feature>
<dbReference type="HOGENOM" id="CLU_000445_33_0_4"/>
<feature type="domain" description="Ammonium transporter AmtB-like" evidence="12">
    <location>
        <begin position="39"/>
        <end position="432"/>
    </location>
</feature>
<feature type="transmembrane region" description="Helical" evidence="10">
    <location>
        <begin position="380"/>
        <end position="402"/>
    </location>
</feature>
<sequence length="434" mass="45214">MKRFLSISTLLGGMLAAGSSLAEEVAEEAPAILNSGDTAWMIVATVLVIIMAVPGLAIFYGGMARSKNMLSVLMQVLVTFSLLSVLWAVYGYSLVFTEGNAFIGGLSKAFLSGITPDSLEGTIPELLFVTFQMTFAAITPALIVGGFAERIKFSAVLLFMVLWMTFSYLPMAHMVWGGGWIGEMGAADFAGGTVVHMNAGIAALVGALVLGKRIGFGKEAMPPHNMVLTMVGGSLLWAGWFGFNVGSELAADGMAGLAVVNTQLATASAVVGWVIAEWLSKGKPSMLGAISGAIAGLVAITPACGFVGPMGAIVLGFIASLISFWSVTKLKNALGYDDTMDVFGVHGIAGIVGALGTGIFMASSLGGVGYDEGVTMGHQLYVQAVSVGFTVVYVSIVSYILFKIVDLVVGLRVSEEEEREGLDTASHGERAYHS</sequence>
<dbReference type="Gene3D" id="1.10.3430.10">
    <property type="entry name" value="Ammonium transporter AmtB like domains"/>
    <property type="match status" value="1"/>
</dbReference>
<dbReference type="InterPro" id="IPR029020">
    <property type="entry name" value="Ammonium/urea_transptr"/>
</dbReference>
<keyword evidence="8 10" id="KW-0924">Ammonia transport</keyword>
<feature type="transmembrane region" description="Helical" evidence="10">
    <location>
        <begin position="223"/>
        <end position="243"/>
    </location>
</feature>
<dbReference type="PROSITE" id="PS01219">
    <property type="entry name" value="AMMONIUM_TRANSP"/>
    <property type="match status" value="1"/>
</dbReference>
<dbReference type="EMBL" id="CP000284">
    <property type="protein sequence ID" value="ABE48704.1"/>
    <property type="molecule type" value="Genomic_DNA"/>
</dbReference>
<dbReference type="OrthoDB" id="9814202at2"/>
<feature type="transmembrane region" description="Helical" evidence="10">
    <location>
        <begin position="255"/>
        <end position="279"/>
    </location>
</feature>
<keyword evidence="7 10" id="KW-0472">Membrane</keyword>
<name>Q1H483_METFK</name>
<evidence type="ECO:0000256" key="6">
    <source>
        <dbReference type="ARBA" id="ARBA00022989"/>
    </source>
</evidence>
<dbReference type="FunFam" id="1.10.3430.10:FF:000007">
    <property type="entry name" value="Ammonium transporter"/>
    <property type="match status" value="1"/>
</dbReference>
<feature type="transmembrane region" description="Helical" evidence="10">
    <location>
        <begin position="126"/>
        <end position="148"/>
    </location>
</feature>
<evidence type="ECO:0000256" key="9">
    <source>
        <dbReference type="ARBA" id="ARBA00050025"/>
    </source>
</evidence>
<evidence type="ECO:0000256" key="5">
    <source>
        <dbReference type="ARBA" id="ARBA00022692"/>
    </source>
</evidence>
<evidence type="ECO:0000256" key="10">
    <source>
        <dbReference type="RuleBase" id="RU362002"/>
    </source>
</evidence>
<comment type="subcellular location">
    <subcellularLocation>
        <location evidence="1 10">Cell membrane</location>
        <topology evidence="1 10">Multi-pass membrane protein</topology>
    </subcellularLocation>
</comment>
<keyword evidence="3 10" id="KW-0813">Transport</keyword>
<reference evidence="13 14" key="1">
    <citation type="submission" date="2006-03" db="EMBL/GenBank/DDBJ databases">
        <title>Complete sequence of Methylobacillus flagellatus KT.</title>
        <authorList>
            <consortium name="US DOE Joint Genome Institute"/>
            <person name="Copeland A."/>
            <person name="Lucas S."/>
            <person name="Lapidus A."/>
            <person name="Barry K."/>
            <person name="Detter J.C."/>
            <person name="Glavina del Rio T."/>
            <person name="Hammon N."/>
            <person name="Israni S."/>
            <person name="Dalin E."/>
            <person name="Tice H."/>
            <person name="Pitluck S."/>
            <person name="Brettin T."/>
            <person name="Bruce D."/>
            <person name="Han C."/>
            <person name="Tapia R."/>
            <person name="Saunders E."/>
            <person name="Gilna P."/>
            <person name="Schmutz J."/>
            <person name="Larimer F."/>
            <person name="Land M."/>
            <person name="Kyrpides N."/>
            <person name="Anderson I."/>
            <person name="Richardson P."/>
        </authorList>
    </citation>
    <scope>NUCLEOTIDE SEQUENCE [LARGE SCALE GENOMIC DNA]</scope>
    <source>
        <strain evidence="14">KT / ATCC 51484 / DSM 6875</strain>
    </source>
</reference>
<evidence type="ECO:0000256" key="3">
    <source>
        <dbReference type="ARBA" id="ARBA00022448"/>
    </source>
</evidence>
<evidence type="ECO:0000256" key="4">
    <source>
        <dbReference type="ARBA" id="ARBA00022475"/>
    </source>
</evidence>
<feature type="signal peptide" evidence="11">
    <location>
        <begin position="1"/>
        <end position="22"/>
    </location>
</feature>
<feature type="transmembrane region" description="Helical" evidence="10">
    <location>
        <begin position="72"/>
        <end position="90"/>
    </location>
</feature>
<organism evidence="13 14">
    <name type="scientific">Methylobacillus flagellatus (strain ATCC 51484 / DSM 6875 / VKM B-1610 / KT)</name>
    <dbReference type="NCBI Taxonomy" id="265072"/>
    <lineage>
        <taxon>Bacteria</taxon>
        <taxon>Pseudomonadati</taxon>
        <taxon>Pseudomonadota</taxon>
        <taxon>Betaproteobacteria</taxon>
        <taxon>Nitrosomonadales</taxon>
        <taxon>Methylophilaceae</taxon>
        <taxon>Methylobacillus</taxon>
    </lineage>
</organism>
<evidence type="ECO:0000259" key="12">
    <source>
        <dbReference type="Pfam" id="PF00909"/>
    </source>
</evidence>
<evidence type="ECO:0000256" key="8">
    <source>
        <dbReference type="ARBA" id="ARBA00023177"/>
    </source>
</evidence>
<protein>
    <recommendedName>
        <fullName evidence="9 10">Ammonium transporter</fullName>
    </recommendedName>
</protein>
<dbReference type="GO" id="GO:0008519">
    <property type="term" value="F:ammonium channel activity"/>
    <property type="evidence" value="ECO:0007669"/>
    <property type="project" value="InterPro"/>
</dbReference>
<feature type="transmembrane region" description="Helical" evidence="10">
    <location>
        <begin position="340"/>
        <end position="360"/>
    </location>
</feature>
<dbReference type="GO" id="GO:0005886">
    <property type="term" value="C:plasma membrane"/>
    <property type="evidence" value="ECO:0007669"/>
    <property type="project" value="UniProtKB-SubCell"/>
</dbReference>
<evidence type="ECO:0000256" key="2">
    <source>
        <dbReference type="ARBA" id="ARBA00005887"/>
    </source>
</evidence>
<feature type="transmembrane region" description="Helical" evidence="10">
    <location>
        <begin position="189"/>
        <end position="211"/>
    </location>
</feature>
<keyword evidence="11" id="KW-0732">Signal</keyword>
<gene>
    <name evidence="13" type="ordered locus">Mfla_0434</name>
</gene>
<feature type="chain" id="PRO_5004189668" description="Ammonium transporter" evidence="11">
    <location>
        <begin position="23"/>
        <end position="434"/>
    </location>
</feature>
<dbReference type="PANTHER" id="PTHR43029:SF10">
    <property type="entry name" value="AMMONIUM TRANSPORTER MEP2"/>
    <property type="match status" value="1"/>
</dbReference>
<dbReference type="Pfam" id="PF00909">
    <property type="entry name" value="Ammonium_transp"/>
    <property type="match status" value="1"/>
</dbReference>
<feature type="transmembrane region" description="Helical" evidence="10">
    <location>
        <begin position="155"/>
        <end position="177"/>
    </location>
</feature>
<dbReference type="eggNOG" id="COG0004">
    <property type="taxonomic scope" value="Bacteria"/>
</dbReference>
<dbReference type="KEGG" id="mfa:Mfla_0434"/>